<keyword evidence="5 8" id="KW-1133">Transmembrane helix</keyword>
<organism evidence="10 11">
    <name type="scientific">Serendipita vermifera MAFF 305830</name>
    <dbReference type="NCBI Taxonomy" id="933852"/>
    <lineage>
        <taxon>Eukaryota</taxon>
        <taxon>Fungi</taxon>
        <taxon>Dikarya</taxon>
        <taxon>Basidiomycota</taxon>
        <taxon>Agaricomycotina</taxon>
        <taxon>Agaricomycetes</taxon>
        <taxon>Sebacinales</taxon>
        <taxon>Serendipitaceae</taxon>
        <taxon>Serendipita</taxon>
    </lineage>
</organism>
<dbReference type="InterPro" id="IPR005018">
    <property type="entry name" value="DOMON_domain"/>
</dbReference>
<keyword evidence="6 8" id="KW-0472">Membrane</keyword>
<dbReference type="AlphaFoldDB" id="A0A0C3B9T9"/>
<dbReference type="EMBL" id="KN824278">
    <property type="protein sequence ID" value="KIM33580.1"/>
    <property type="molecule type" value="Genomic_DNA"/>
</dbReference>
<evidence type="ECO:0000256" key="3">
    <source>
        <dbReference type="ARBA" id="ARBA00022692"/>
    </source>
</evidence>
<dbReference type="Pfam" id="PF03188">
    <property type="entry name" value="Cytochrom_B561"/>
    <property type="match status" value="1"/>
</dbReference>
<protein>
    <recommendedName>
        <fullName evidence="9">DOMON domain-containing protein</fullName>
    </recommendedName>
</protein>
<evidence type="ECO:0000256" key="8">
    <source>
        <dbReference type="SAM" id="Phobius"/>
    </source>
</evidence>
<dbReference type="SMART" id="SM00664">
    <property type="entry name" value="DoH"/>
    <property type="match status" value="1"/>
</dbReference>
<gene>
    <name evidence="10" type="ORF">M408DRAFT_61233</name>
</gene>
<feature type="transmembrane region" description="Helical" evidence="8">
    <location>
        <begin position="352"/>
        <end position="370"/>
    </location>
</feature>
<evidence type="ECO:0000256" key="2">
    <source>
        <dbReference type="ARBA" id="ARBA00022448"/>
    </source>
</evidence>
<dbReference type="GO" id="GO:0016020">
    <property type="term" value="C:membrane"/>
    <property type="evidence" value="ECO:0007669"/>
    <property type="project" value="UniProtKB-SubCell"/>
</dbReference>
<evidence type="ECO:0000313" key="10">
    <source>
        <dbReference type="EMBL" id="KIM33580.1"/>
    </source>
</evidence>
<dbReference type="STRING" id="933852.A0A0C3B9T9"/>
<dbReference type="PANTHER" id="PTHR47797">
    <property type="entry name" value="DEHYDROGENASE, PUTATIVE (AFU_ORTHOLOGUE AFUA_8G05805)-RELATED"/>
    <property type="match status" value="1"/>
</dbReference>
<dbReference type="SUPFAM" id="SSF49344">
    <property type="entry name" value="CBD9-like"/>
    <property type="match status" value="1"/>
</dbReference>
<comment type="subcellular location">
    <subcellularLocation>
        <location evidence="1">Membrane</location>
    </subcellularLocation>
</comment>
<evidence type="ECO:0000256" key="4">
    <source>
        <dbReference type="ARBA" id="ARBA00022982"/>
    </source>
</evidence>
<dbReference type="InterPro" id="IPR015920">
    <property type="entry name" value="Cellobiose_DH-like_cyt"/>
</dbReference>
<dbReference type="PANTHER" id="PTHR47797:SF3">
    <property type="entry name" value="CYTOCHROME B561 DOMAIN-CONTAINING PROTEIN"/>
    <property type="match status" value="1"/>
</dbReference>
<sequence>MQAYLGETEFGWMALGFGTTMSNADMVIMWPNRDGSVTLSQRAATGHTQPTVVQNPTRVATKYLQLSSQNADLTTLAFTVPPDTQTLQRLVWAVATIRPSSAAVDANLYQHVASGAISLDLSRTFSDNTVGTAVPTGPPGSGSNTYLPPFPTQSSGSGRPVFQLPALLPYQQLLMAHAILSAVGFLIILPTGALLARWARTFTDKWFMAHWIFQAVFGIPIITAGWFLGVAGVIEKEGRHFDDTHKVLGLALFGAYILQLLLGVHIHLFKPTSLVKSRPIPGGTSKASFAQMITASNRPILNYCHAILGLSIIGLSFYQAVFQPFQVYLGIVYEWERATGRGEAPPVTEKLWIAWAVLLPTFYFVGLALLPRQLRKERKISHTRIGGSDALPLKSSPPASKKTVRGVKISAPIPINEDEDEEWKRDAEDGGLDQDQITNGHELMSEDSHAPHSMQPVEYARAL</sequence>
<feature type="compositionally biased region" description="Polar residues" evidence="7">
    <location>
        <begin position="141"/>
        <end position="154"/>
    </location>
</feature>
<keyword evidence="2" id="KW-0813">Transport</keyword>
<dbReference type="HOGENOM" id="CLU_038404_0_0_1"/>
<dbReference type="SMART" id="SM00665">
    <property type="entry name" value="B561"/>
    <property type="match status" value="1"/>
</dbReference>
<proteinExistence type="predicted"/>
<evidence type="ECO:0000256" key="1">
    <source>
        <dbReference type="ARBA" id="ARBA00004370"/>
    </source>
</evidence>
<feature type="region of interest" description="Disordered" evidence="7">
    <location>
        <begin position="134"/>
        <end position="154"/>
    </location>
</feature>
<dbReference type="PROSITE" id="PS50836">
    <property type="entry name" value="DOMON"/>
    <property type="match status" value="1"/>
</dbReference>
<evidence type="ECO:0000313" key="11">
    <source>
        <dbReference type="Proteomes" id="UP000054097"/>
    </source>
</evidence>
<dbReference type="InterPro" id="IPR006593">
    <property type="entry name" value="Cyt_b561/ferric_Rdtase_TM"/>
</dbReference>
<feature type="transmembrane region" description="Helical" evidence="8">
    <location>
        <begin position="248"/>
        <end position="269"/>
    </location>
</feature>
<evidence type="ECO:0000259" key="9">
    <source>
        <dbReference type="PROSITE" id="PS50836"/>
    </source>
</evidence>
<dbReference type="CDD" id="cd08760">
    <property type="entry name" value="Cyt_b561_FRRS1_like"/>
    <property type="match status" value="1"/>
</dbReference>
<dbReference type="Proteomes" id="UP000054097">
    <property type="component" value="Unassembled WGS sequence"/>
</dbReference>
<reference evidence="10 11" key="1">
    <citation type="submission" date="2014-04" db="EMBL/GenBank/DDBJ databases">
        <authorList>
            <consortium name="DOE Joint Genome Institute"/>
            <person name="Kuo A."/>
            <person name="Zuccaro A."/>
            <person name="Kohler A."/>
            <person name="Nagy L.G."/>
            <person name="Floudas D."/>
            <person name="Copeland A."/>
            <person name="Barry K.W."/>
            <person name="Cichocki N."/>
            <person name="Veneault-Fourrey C."/>
            <person name="LaButti K."/>
            <person name="Lindquist E.A."/>
            <person name="Lipzen A."/>
            <person name="Lundell T."/>
            <person name="Morin E."/>
            <person name="Murat C."/>
            <person name="Sun H."/>
            <person name="Tunlid A."/>
            <person name="Henrissat B."/>
            <person name="Grigoriev I.V."/>
            <person name="Hibbett D.S."/>
            <person name="Martin F."/>
            <person name="Nordberg H.P."/>
            <person name="Cantor M.N."/>
            <person name="Hua S.X."/>
        </authorList>
    </citation>
    <scope>NUCLEOTIDE SEQUENCE [LARGE SCALE GENOMIC DNA]</scope>
    <source>
        <strain evidence="10 11">MAFF 305830</strain>
    </source>
</reference>
<keyword evidence="4" id="KW-0249">Electron transport</keyword>
<evidence type="ECO:0000256" key="6">
    <source>
        <dbReference type="ARBA" id="ARBA00023136"/>
    </source>
</evidence>
<evidence type="ECO:0000256" key="7">
    <source>
        <dbReference type="SAM" id="MobiDB-lite"/>
    </source>
</evidence>
<name>A0A0C3B9T9_SERVB</name>
<reference evidence="11" key="2">
    <citation type="submission" date="2015-01" db="EMBL/GenBank/DDBJ databases">
        <title>Evolutionary Origins and Diversification of the Mycorrhizal Mutualists.</title>
        <authorList>
            <consortium name="DOE Joint Genome Institute"/>
            <consortium name="Mycorrhizal Genomics Consortium"/>
            <person name="Kohler A."/>
            <person name="Kuo A."/>
            <person name="Nagy L.G."/>
            <person name="Floudas D."/>
            <person name="Copeland A."/>
            <person name="Barry K.W."/>
            <person name="Cichocki N."/>
            <person name="Veneault-Fourrey C."/>
            <person name="LaButti K."/>
            <person name="Lindquist E.A."/>
            <person name="Lipzen A."/>
            <person name="Lundell T."/>
            <person name="Morin E."/>
            <person name="Murat C."/>
            <person name="Riley R."/>
            <person name="Ohm R."/>
            <person name="Sun H."/>
            <person name="Tunlid A."/>
            <person name="Henrissat B."/>
            <person name="Grigoriev I.V."/>
            <person name="Hibbett D.S."/>
            <person name="Martin F."/>
        </authorList>
    </citation>
    <scope>NUCLEOTIDE SEQUENCE [LARGE SCALE GENOMIC DNA]</scope>
    <source>
        <strain evidence="11">MAFF 305830</strain>
    </source>
</reference>
<feature type="region of interest" description="Disordered" evidence="7">
    <location>
        <begin position="410"/>
        <end position="463"/>
    </location>
</feature>
<evidence type="ECO:0000256" key="5">
    <source>
        <dbReference type="ARBA" id="ARBA00022989"/>
    </source>
</evidence>
<accession>A0A0C3B9T9</accession>
<feature type="transmembrane region" description="Helical" evidence="8">
    <location>
        <begin position="208"/>
        <end position="228"/>
    </location>
</feature>
<dbReference type="Gene3D" id="2.60.40.1210">
    <property type="entry name" value="Cellobiose dehydrogenase, cytochrome domain"/>
    <property type="match status" value="1"/>
</dbReference>
<feature type="transmembrane region" description="Helical" evidence="8">
    <location>
        <begin position="174"/>
        <end position="196"/>
    </location>
</feature>
<keyword evidence="3 8" id="KW-0812">Transmembrane</keyword>
<dbReference type="Gene3D" id="1.20.120.1770">
    <property type="match status" value="1"/>
</dbReference>
<keyword evidence="11" id="KW-1185">Reference proteome</keyword>
<feature type="domain" description="DOMON" evidence="9">
    <location>
        <begin position="1"/>
        <end position="115"/>
    </location>
</feature>
<dbReference type="Pfam" id="PF16010">
    <property type="entry name" value="CDH-cyt"/>
    <property type="match status" value="1"/>
</dbReference>
<dbReference type="CDD" id="cd09630">
    <property type="entry name" value="CDH_like_cytochrome"/>
    <property type="match status" value="1"/>
</dbReference>
<dbReference type="OrthoDB" id="366214at2759"/>
<feature type="transmembrane region" description="Helical" evidence="8">
    <location>
        <begin position="300"/>
        <end position="321"/>
    </location>
</feature>